<dbReference type="PROSITE" id="PS00675">
    <property type="entry name" value="SIGMA54_INTERACT_1"/>
    <property type="match status" value="1"/>
</dbReference>
<evidence type="ECO:0000256" key="2">
    <source>
        <dbReference type="ARBA" id="ARBA00022840"/>
    </source>
</evidence>
<organism evidence="9 10">
    <name type="scientific">Flagellimonas lutimaris</name>
    <dbReference type="NCBI Taxonomy" id="475082"/>
    <lineage>
        <taxon>Bacteria</taxon>
        <taxon>Pseudomonadati</taxon>
        <taxon>Bacteroidota</taxon>
        <taxon>Flavobacteriia</taxon>
        <taxon>Flavobacteriales</taxon>
        <taxon>Flavobacteriaceae</taxon>
        <taxon>Flagellimonas</taxon>
    </lineage>
</organism>
<dbReference type="InterPro" id="IPR002197">
    <property type="entry name" value="HTH_Fis"/>
</dbReference>
<keyword evidence="6" id="KW-0597">Phosphoprotein</keyword>
<dbReference type="FunFam" id="3.40.50.300:FF:000006">
    <property type="entry name" value="DNA-binding transcriptional regulator NtrC"/>
    <property type="match status" value="1"/>
</dbReference>
<dbReference type="SMART" id="SM00382">
    <property type="entry name" value="AAA"/>
    <property type="match status" value="1"/>
</dbReference>
<dbReference type="InterPro" id="IPR025662">
    <property type="entry name" value="Sigma_54_int_dom_ATP-bd_1"/>
</dbReference>
<dbReference type="InterPro" id="IPR011006">
    <property type="entry name" value="CheY-like_superfamily"/>
</dbReference>
<dbReference type="PANTHER" id="PTHR32071">
    <property type="entry name" value="TRANSCRIPTIONAL REGULATORY PROTEIN"/>
    <property type="match status" value="1"/>
</dbReference>
<feature type="domain" description="Sigma-54 factor interaction" evidence="7">
    <location>
        <begin position="145"/>
        <end position="374"/>
    </location>
</feature>
<gene>
    <name evidence="9" type="ORF">D2V08_06055</name>
</gene>
<keyword evidence="2" id="KW-0067">ATP-binding</keyword>
<comment type="caution">
    <text evidence="9">The sequence shown here is derived from an EMBL/GenBank/DDBJ whole genome shotgun (WGS) entry which is preliminary data.</text>
</comment>
<dbReference type="SMART" id="SM00448">
    <property type="entry name" value="REC"/>
    <property type="match status" value="1"/>
</dbReference>
<evidence type="ECO:0000256" key="6">
    <source>
        <dbReference type="PROSITE-ProRule" id="PRU00169"/>
    </source>
</evidence>
<sequence length="441" mass="49891">MLKKENILLVDDDIDILELLQRHLKSMDYHTYKAVSVKEALYILKDTEIDLLVTDINMPEIDGLELVKYVAEHFPNMPKLVVTGFPSVEDASSVIKHGATDYLTKPFTKAELELAVKKALASKEAKETFKTPPVKPVATNGYSDMIGNSEAFQKVTEIIDRVKDNRATVLVRGESGTGKELVARSIHYSGKFSRAPFIAVNCGAIPENLLEAELFGYTKGAFTGANENRDGFFQAAHKGTIFLDEIGNAPLPVQNRLLRVLQEKEVTKIGSQKPEKLDVRVIAATNSDLEELIQKKTFREDLFYRLSVVTVDVPPLRERSSDIPLLVRKFMHKYGIEYKDRFVRIADGALEVLQRYSWPGNIRELENVVQRAVIMCDGTITLEHLPDQLKYKIDFPQKGFKTLQEKEKEYIQEVLLSTHGNKTKAAEILGINRKTLREKLK</sequence>
<dbReference type="GO" id="GO:0005524">
    <property type="term" value="F:ATP binding"/>
    <property type="evidence" value="ECO:0007669"/>
    <property type="project" value="UniProtKB-KW"/>
</dbReference>
<dbReference type="InterPro" id="IPR001789">
    <property type="entry name" value="Sig_transdc_resp-reg_receiver"/>
</dbReference>
<dbReference type="RefSeq" id="WP_119607161.1">
    <property type="nucleotide sequence ID" value="NZ_QXFH01000070.1"/>
</dbReference>
<dbReference type="AlphaFoldDB" id="A0A3A1NAL1"/>
<dbReference type="InterPro" id="IPR058031">
    <property type="entry name" value="AAA_lid_NorR"/>
</dbReference>
<accession>A0A3A1NAL1</accession>
<name>A0A3A1NAL1_9FLAO</name>
<dbReference type="PROSITE" id="PS00676">
    <property type="entry name" value="SIGMA54_INTERACT_2"/>
    <property type="match status" value="1"/>
</dbReference>
<evidence type="ECO:0000313" key="9">
    <source>
        <dbReference type="EMBL" id="RIV34929.1"/>
    </source>
</evidence>
<dbReference type="Gene3D" id="3.40.50.2300">
    <property type="match status" value="1"/>
</dbReference>
<dbReference type="InterPro" id="IPR025943">
    <property type="entry name" value="Sigma_54_int_dom_ATP-bd_2"/>
</dbReference>
<reference evidence="9 10" key="1">
    <citation type="submission" date="2018-08" db="EMBL/GenBank/DDBJ databases">
        <title>Proposal of Muricauda 72 sp.nov. and Muricauda NH166 sp.nov., isolated from seawater.</title>
        <authorList>
            <person name="Cheng H."/>
            <person name="Wu Y.-H."/>
            <person name="Guo L.-L."/>
            <person name="Xu X.-W."/>
        </authorList>
    </citation>
    <scope>NUCLEOTIDE SEQUENCE [LARGE SCALE GENOMIC DNA]</scope>
    <source>
        <strain evidence="9 10">KCTC 22173</strain>
    </source>
</reference>
<dbReference type="InterPro" id="IPR027417">
    <property type="entry name" value="P-loop_NTPase"/>
</dbReference>
<protein>
    <submittedName>
        <fullName evidence="9">Sigma-54-dependent Fis family transcriptional regulator</fullName>
    </submittedName>
</protein>
<dbReference type="InterPro" id="IPR002078">
    <property type="entry name" value="Sigma_54_int"/>
</dbReference>
<dbReference type="GO" id="GO:0006355">
    <property type="term" value="P:regulation of DNA-templated transcription"/>
    <property type="evidence" value="ECO:0007669"/>
    <property type="project" value="InterPro"/>
</dbReference>
<dbReference type="PROSITE" id="PS50045">
    <property type="entry name" value="SIGMA54_INTERACT_4"/>
    <property type="match status" value="1"/>
</dbReference>
<keyword evidence="4" id="KW-0238">DNA-binding</keyword>
<dbReference type="InterPro" id="IPR009057">
    <property type="entry name" value="Homeodomain-like_sf"/>
</dbReference>
<keyword evidence="5" id="KW-0804">Transcription</keyword>
<dbReference type="Pfam" id="PF00158">
    <property type="entry name" value="Sigma54_activat"/>
    <property type="match status" value="1"/>
</dbReference>
<dbReference type="Pfam" id="PF25601">
    <property type="entry name" value="AAA_lid_14"/>
    <property type="match status" value="1"/>
</dbReference>
<feature type="modified residue" description="4-aspartylphosphate" evidence="6">
    <location>
        <position position="55"/>
    </location>
</feature>
<dbReference type="InterPro" id="IPR025944">
    <property type="entry name" value="Sigma_54_int_dom_CS"/>
</dbReference>
<keyword evidence="3" id="KW-0805">Transcription regulation</keyword>
<evidence type="ECO:0000256" key="4">
    <source>
        <dbReference type="ARBA" id="ARBA00023125"/>
    </source>
</evidence>
<dbReference type="GO" id="GO:0043565">
    <property type="term" value="F:sequence-specific DNA binding"/>
    <property type="evidence" value="ECO:0007669"/>
    <property type="project" value="InterPro"/>
</dbReference>
<dbReference type="Gene3D" id="1.10.10.60">
    <property type="entry name" value="Homeodomain-like"/>
    <property type="match status" value="1"/>
</dbReference>
<dbReference type="PRINTS" id="PR01590">
    <property type="entry name" value="HTHFIS"/>
</dbReference>
<dbReference type="CDD" id="cd00009">
    <property type="entry name" value="AAA"/>
    <property type="match status" value="1"/>
</dbReference>
<dbReference type="SUPFAM" id="SSF52540">
    <property type="entry name" value="P-loop containing nucleoside triphosphate hydrolases"/>
    <property type="match status" value="1"/>
</dbReference>
<dbReference type="PROSITE" id="PS50110">
    <property type="entry name" value="RESPONSE_REGULATORY"/>
    <property type="match status" value="1"/>
</dbReference>
<keyword evidence="1" id="KW-0547">Nucleotide-binding</keyword>
<proteinExistence type="predicted"/>
<feature type="domain" description="Response regulatory" evidence="8">
    <location>
        <begin position="6"/>
        <end position="120"/>
    </location>
</feature>
<evidence type="ECO:0000259" key="8">
    <source>
        <dbReference type="PROSITE" id="PS50110"/>
    </source>
</evidence>
<dbReference type="Pfam" id="PF02954">
    <property type="entry name" value="HTH_8"/>
    <property type="match status" value="1"/>
</dbReference>
<dbReference type="Proteomes" id="UP000266067">
    <property type="component" value="Unassembled WGS sequence"/>
</dbReference>
<dbReference type="SUPFAM" id="SSF52172">
    <property type="entry name" value="CheY-like"/>
    <property type="match status" value="1"/>
</dbReference>
<dbReference type="InterPro" id="IPR003593">
    <property type="entry name" value="AAA+_ATPase"/>
</dbReference>
<evidence type="ECO:0000256" key="1">
    <source>
        <dbReference type="ARBA" id="ARBA00022741"/>
    </source>
</evidence>
<keyword evidence="10" id="KW-1185">Reference proteome</keyword>
<dbReference type="EMBL" id="QXFH01000070">
    <property type="protein sequence ID" value="RIV34929.1"/>
    <property type="molecule type" value="Genomic_DNA"/>
</dbReference>
<dbReference type="GO" id="GO:0000160">
    <property type="term" value="P:phosphorelay signal transduction system"/>
    <property type="evidence" value="ECO:0007669"/>
    <property type="project" value="InterPro"/>
</dbReference>
<dbReference type="SUPFAM" id="SSF46689">
    <property type="entry name" value="Homeodomain-like"/>
    <property type="match status" value="1"/>
</dbReference>
<evidence type="ECO:0000259" key="7">
    <source>
        <dbReference type="PROSITE" id="PS50045"/>
    </source>
</evidence>
<dbReference type="PROSITE" id="PS00688">
    <property type="entry name" value="SIGMA54_INTERACT_3"/>
    <property type="match status" value="1"/>
</dbReference>
<dbReference type="OrthoDB" id="5401077at2"/>
<dbReference type="Gene3D" id="3.40.50.300">
    <property type="entry name" value="P-loop containing nucleotide triphosphate hydrolases"/>
    <property type="match status" value="1"/>
</dbReference>
<evidence type="ECO:0000313" key="10">
    <source>
        <dbReference type="Proteomes" id="UP000266067"/>
    </source>
</evidence>
<dbReference type="Pfam" id="PF00072">
    <property type="entry name" value="Response_reg"/>
    <property type="match status" value="1"/>
</dbReference>
<evidence type="ECO:0000256" key="5">
    <source>
        <dbReference type="ARBA" id="ARBA00023163"/>
    </source>
</evidence>
<evidence type="ECO:0000256" key="3">
    <source>
        <dbReference type="ARBA" id="ARBA00023015"/>
    </source>
</evidence>
<dbReference type="Gene3D" id="1.10.8.60">
    <property type="match status" value="1"/>
</dbReference>